<feature type="transmembrane region" description="Helical" evidence="1">
    <location>
        <begin position="20"/>
        <end position="40"/>
    </location>
</feature>
<dbReference type="InterPro" id="IPR053023">
    <property type="entry name" value="FLAP_modulator"/>
</dbReference>
<evidence type="ECO:0000256" key="1">
    <source>
        <dbReference type="SAM" id="Phobius"/>
    </source>
</evidence>
<dbReference type="Pfam" id="PF07466">
    <property type="entry name" value="DUF1517"/>
    <property type="match status" value="1"/>
</dbReference>
<accession>A0A7S0QBA5</accession>
<proteinExistence type="predicted"/>
<reference evidence="2" key="1">
    <citation type="submission" date="2021-01" db="EMBL/GenBank/DDBJ databases">
        <authorList>
            <person name="Corre E."/>
            <person name="Pelletier E."/>
            <person name="Niang G."/>
            <person name="Scheremetjew M."/>
            <person name="Finn R."/>
            <person name="Kale V."/>
            <person name="Holt S."/>
            <person name="Cochrane G."/>
            <person name="Meng A."/>
            <person name="Brown T."/>
            <person name="Cohen L."/>
        </authorList>
    </citation>
    <scope>NUCLEOTIDE SEQUENCE</scope>
    <source>
        <strain evidence="2">PLY182g</strain>
    </source>
</reference>
<name>A0A7S0QBA5_9EUKA</name>
<dbReference type="AlphaFoldDB" id="A0A7S0QBA5"/>
<protein>
    <recommendedName>
        <fullName evidence="3">DUF1517 domain-containing protein</fullName>
    </recommendedName>
</protein>
<keyword evidence="1" id="KW-0812">Transmembrane</keyword>
<dbReference type="InterPro" id="IPR010903">
    <property type="entry name" value="DUF1517"/>
</dbReference>
<evidence type="ECO:0008006" key="3">
    <source>
        <dbReference type="Google" id="ProtNLM"/>
    </source>
</evidence>
<evidence type="ECO:0000313" key="2">
    <source>
        <dbReference type="EMBL" id="CAD8621562.1"/>
    </source>
</evidence>
<keyword evidence="1" id="KW-1133">Transmembrane helix</keyword>
<keyword evidence="1" id="KW-0472">Membrane</keyword>
<gene>
    <name evidence="2" type="ORF">CPEL01642_LOCUS24945</name>
</gene>
<organism evidence="2">
    <name type="scientific">Coccolithus braarudii</name>
    <dbReference type="NCBI Taxonomy" id="221442"/>
    <lineage>
        <taxon>Eukaryota</taxon>
        <taxon>Haptista</taxon>
        <taxon>Haptophyta</taxon>
        <taxon>Prymnesiophyceae</taxon>
        <taxon>Coccolithales</taxon>
        <taxon>Coccolithaceae</taxon>
        <taxon>Coccolithus</taxon>
    </lineage>
</organism>
<dbReference type="EMBL" id="HBEY01051831">
    <property type="protein sequence ID" value="CAD8621562.1"/>
    <property type="molecule type" value="Transcribed_RNA"/>
</dbReference>
<sequence length="233" mass="25434">MFSPFGFSPFGFSPFGFSPFGFGFGLPAPFLLLAVGGLALTSFRSSRGIEQADEAAGAAYCLQVACYCGDRQNSLYGKLQSLARTADTSSYEGLQQLVSDTCLATLRSSKDWLAARTTSETKGLFSNDVESQYNRIVVKERSKWESEQKSLTRTSAGEATYMVATLVVLLRNGSELPEVTGVNELREAISQLAADVSIEDNLIAAEVLWTPEDPNDVMDRDDMFLNFPELVTL</sequence>
<dbReference type="PANTHER" id="PTHR33975">
    <property type="entry name" value="MYELIN-ASSOCIATED OLIGODENDROCYTE BASIC PROTEIN"/>
    <property type="match status" value="1"/>
</dbReference>
<dbReference type="PANTHER" id="PTHR33975:SF2">
    <property type="entry name" value="MYELIN-ASSOCIATED OLIGODENDROCYTE BASIC PROTEIN"/>
    <property type="match status" value="1"/>
</dbReference>